<evidence type="ECO:0000259" key="14">
    <source>
        <dbReference type="Pfam" id="PF01207"/>
    </source>
</evidence>
<evidence type="ECO:0000256" key="8">
    <source>
        <dbReference type="ARBA" id="ARBA00023002"/>
    </source>
</evidence>
<feature type="binding site" evidence="13">
    <location>
        <begin position="220"/>
        <end position="221"/>
    </location>
    <ligand>
        <name>FMN</name>
        <dbReference type="ChEBI" id="CHEBI:58210"/>
    </ligand>
</feature>
<keyword evidence="2" id="KW-0820">tRNA-binding</keyword>
<keyword evidence="3 11" id="KW-0285">Flavoprotein</keyword>
<dbReference type="Pfam" id="PF01207">
    <property type="entry name" value="Dus"/>
    <property type="match status" value="1"/>
</dbReference>
<dbReference type="GO" id="GO:0050660">
    <property type="term" value="F:flavin adenine dinucleotide binding"/>
    <property type="evidence" value="ECO:0007669"/>
    <property type="project" value="InterPro"/>
</dbReference>
<comment type="caution">
    <text evidence="15">The sequence shown here is derived from an EMBL/GenBank/DDBJ whole genome shotgun (WGS) entry which is preliminary data.</text>
</comment>
<comment type="similarity">
    <text evidence="11">Belongs to the dus family.</text>
</comment>
<keyword evidence="13" id="KW-0547">Nucleotide-binding</keyword>
<dbReference type="GO" id="GO:0000049">
    <property type="term" value="F:tRNA binding"/>
    <property type="evidence" value="ECO:0007669"/>
    <property type="project" value="UniProtKB-KW"/>
</dbReference>
<dbReference type="SUPFAM" id="SSF51395">
    <property type="entry name" value="FMN-linked oxidoreductases"/>
    <property type="match status" value="1"/>
</dbReference>
<comment type="function">
    <text evidence="1 11">Catalyzes the synthesis of 5,6-dihydrouridine (D), a modified base found in the D-loop of most tRNAs, via the reduction of the C5-C6 double bond in target uridines.</text>
</comment>
<evidence type="ECO:0000256" key="4">
    <source>
        <dbReference type="ARBA" id="ARBA00022643"/>
    </source>
</evidence>
<evidence type="ECO:0000256" key="2">
    <source>
        <dbReference type="ARBA" id="ARBA00022555"/>
    </source>
</evidence>
<feature type="binding site" evidence="13">
    <location>
        <position position="68"/>
    </location>
    <ligand>
        <name>FMN</name>
        <dbReference type="ChEBI" id="CHEBI:58210"/>
    </ligand>
</feature>
<comment type="catalytic activity">
    <reaction evidence="10">
        <text>a 5,6-dihydrouridine in tRNA + NAD(+) = a uridine in tRNA + NADH + H(+)</text>
        <dbReference type="Rhea" id="RHEA:54452"/>
        <dbReference type="Rhea" id="RHEA-COMP:13339"/>
        <dbReference type="Rhea" id="RHEA-COMP:13887"/>
        <dbReference type="ChEBI" id="CHEBI:15378"/>
        <dbReference type="ChEBI" id="CHEBI:57540"/>
        <dbReference type="ChEBI" id="CHEBI:57945"/>
        <dbReference type="ChEBI" id="CHEBI:65315"/>
        <dbReference type="ChEBI" id="CHEBI:74443"/>
    </reaction>
</comment>
<name>A0A660SBQ0_UNCT6</name>
<evidence type="ECO:0000256" key="3">
    <source>
        <dbReference type="ARBA" id="ARBA00022630"/>
    </source>
</evidence>
<dbReference type="PANTHER" id="PTHR45846">
    <property type="entry name" value="TRNA-DIHYDROURIDINE(47) SYNTHASE [NAD(P)(+)]-LIKE"/>
    <property type="match status" value="1"/>
</dbReference>
<dbReference type="GO" id="GO:0017150">
    <property type="term" value="F:tRNA dihydrouridine synthase activity"/>
    <property type="evidence" value="ECO:0007669"/>
    <property type="project" value="InterPro"/>
</dbReference>
<evidence type="ECO:0000313" key="15">
    <source>
        <dbReference type="EMBL" id="RKX67596.1"/>
    </source>
</evidence>
<keyword evidence="8 11" id="KW-0560">Oxidoreductase</keyword>
<feature type="binding site" evidence="13">
    <location>
        <begin position="14"/>
        <end position="16"/>
    </location>
    <ligand>
        <name>FMN</name>
        <dbReference type="ChEBI" id="CHEBI:58210"/>
    </ligand>
</feature>
<dbReference type="InterPro" id="IPR013785">
    <property type="entry name" value="Aldolase_TIM"/>
</dbReference>
<evidence type="ECO:0000256" key="5">
    <source>
        <dbReference type="ARBA" id="ARBA00022694"/>
    </source>
</evidence>
<protein>
    <recommendedName>
        <fullName evidence="11">tRNA-dihydrouridine synthase</fullName>
        <ecNumber evidence="11">1.3.1.-</ecNumber>
    </recommendedName>
</protein>
<evidence type="ECO:0000256" key="13">
    <source>
        <dbReference type="PIRSR" id="PIRSR006621-2"/>
    </source>
</evidence>
<dbReference type="Proteomes" id="UP000282321">
    <property type="component" value="Unassembled WGS sequence"/>
</dbReference>
<feature type="domain" description="DUS-like FMN-binding" evidence="14">
    <location>
        <begin position="11"/>
        <end position="301"/>
    </location>
</feature>
<sequence>MLSQFKNTNLILAPMAGITDMPFRRICNKFGADITVTEMVSARGLIEGSEKSFKLLHIDKDEKNTGIQIFGNDPLVMARAAKIVSRFNPAFIDINAGCPAKKVIKSGSGGGLLNDLDNLKRVLNAVVENSEVPVTCKTRIGFADDYSDEIIDIIYETGIRKIAIHGRTVKMGFKGSANYDWCKHINKFNDVKFVLNGDIDSPRRAMDLILQYPGTDIMIGRGALGNPFIFEKIKKAILGEPINDISYKIWFDTIREHYNLMLEYYGDYGLILMRKHVGWYLKGMRNSKKIKDFIFRSNNYKEIIEVLGEYDRT</sequence>
<proteinExistence type="inferred from homology"/>
<evidence type="ECO:0000256" key="11">
    <source>
        <dbReference type="PIRNR" id="PIRNR006621"/>
    </source>
</evidence>
<comment type="catalytic activity">
    <reaction evidence="9">
        <text>a 5,6-dihydrouridine in tRNA + NADP(+) = a uridine in tRNA + NADPH + H(+)</text>
        <dbReference type="Rhea" id="RHEA:23624"/>
        <dbReference type="Rhea" id="RHEA-COMP:13339"/>
        <dbReference type="Rhea" id="RHEA-COMP:13887"/>
        <dbReference type="ChEBI" id="CHEBI:15378"/>
        <dbReference type="ChEBI" id="CHEBI:57783"/>
        <dbReference type="ChEBI" id="CHEBI:58349"/>
        <dbReference type="ChEBI" id="CHEBI:65315"/>
        <dbReference type="ChEBI" id="CHEBI:74443"/>
    </reaction>
</comment>
<evidence type="ECO:0000256" key="6">
    <source>
        <dbReference type="ARBA" id="ARBA00022857"/>
    </source>
</evidence>
<evidence type="ECO:0000256" key="7">
    <source>
        <dbReference type="ARBA" id="ARBA00022884"/>
    </source>
</evidence>
<dbReference type="PANTHER" id="PTHR45846:SF1">
    <property type="entry name" value="TRNA-DIHYDROURIDINE(47) SYNTHASE [NAD(P)(+)]-LIKE"/>
    <property type="match status" value="1"/>
</dbReference>
<evidence type="ECO:0000313" key="16">
    <source>
        <dbReference type="Proteomes" id="UP000282321"/>
    </source>
</evidence>
<keyword evidence="5 11" id="KW-0819">tRNA processing</keyword>
<dbReference type="InterPro" id="IPR024036">
    <property type="entry name" value="tRNA-dHydroUridine_Synthase_C"/>
</dbReference>
<dbReference type="PIRSF" id="PIRSF006621">
    <property type="entry name" value="Dus"/>
    <property type="match status" value="1"/>
</dbReference>
<dbReference type="Gene3D" id="3.20.20.70">
    <property type="entry name" value="Aldolase class I"/>
    <property type="match status" value="1"/>
</dbReference>
<organism evidence="15 16">
    <name type="scientific">candidate division TA06 bacterium</name>
    <dbReference type="NCBI Taxonomy" id="2250710"/>
    <lineage>
        <taxon>Bacteria</taxon>
        <taxon>Bacteria division TA06</taxon>
    </lineage>
</organism>
<keyword evidence="6" id="KW-0521">NADP</keyword>
<feature type="binding site" evidence="13">
    <location>
        <position position="137"/>
    </location>
    <ligand>
        <name>FMN</name>
        <dbReference type="ChEBI" id="CHEBI:58210"/>
    </ligand>
</feature>
<dbReference type="Gene3D" id="1.10.1200.80">
    <property type="entry name" value="Putative flavin oxidoreducatase, domain 2"/>
    <property type="match status" value="1"/>
</dbReference>
<dbReference type="InterPro" id="IPR001269">
    <property type="entry name" value="DUS_fam"/>
</dbReference>
<feature type="binding site" evidence="13">
    <location>
        <position position="165"/>
    </location>
    <ligand>
        <name>FMN</name>
        <dbReference type="ChEBI" id="CHEBI:58210"/>
    </ligand>
</feature>
<comment type="cofactor">
    <cofactor evidence="11 13">
        <name>FMN</name>
        <dbReference type="ChEBI" id="CHEBI:58210"/>
    </cofactor>
</comment>
<evidence type="ECO:0000256" key="10">
    <source>
        <dbReference type="ARBA" id="ARBA00048802"/>
    </source>
</evidence>
<dbReference type="EC" id="1.3.1.-" evidence="11"/>
<dbReference type="InterPro" id="IPR035587">
    <property type="entry name" value="DUS-like_FMN-bd"/>
</dbReference>
<dbReference type="CDD" id="cd02801">
    <property type="entry name" value="DUS_like_FMN"/>
    <property type="match status" value="1"/>
</dbReference>
<accession>A0A660SBQ0</accession>
<keyword evidence="7" id="KW-0694">RNA-binding</keyword>
<evidence type="ECO:0000256" key="9">
    <source>
        <dbReference type="ARBA" id="ARBA00048205"/>
    </source>
</evidence>
<dbReference type="EMBL" id="QNBC01000016">
    <property type="protein sequence ID" value="RKX67596.1"/>
    <property type="molecule type" value="Genomic_DNA"/>
</dbReference>
<gene>
    <name evidence="15" type="ORF">DRP44_02095</name>
</gene>
<dbReference type="AlphaFoldDB" id="A0A660SBQ0"/>
<keyword evidence="4 11" id="KW-0288">FMN</keyword>
<evidence type="ECO:0000256" key="12">
    <source>
        <dbReference type="PIRSR" id="PIRSR006621-1"/>
    </source>
</evidence>
<evidence type="ECO:0000256" key="1">
    <source>
        <dbReference type="ARBA" id="ARBA00002790"/>
    </source>
</evidence>
<reference evidence="15 16" key="1">
    <citation type="submission" date="2018-06" db="EMBL/GenBank/DDBJ databases">
        <title>Extensive metabolic versatility and redundancy in microbially diverse, dynamic hydrothermal sediments.</title>
        <authorList>
            <person name="Dombrowski N."/>
            <person name="Teske A."/>
            <person name="Baker B.J."/>
        </authorList>
    </citation>
    <scope>NUCLEOTIDE SEQUENCE [LARGE SCALE GENOMIC DNA]</scope>
    <source>
        <strain evidence="15">B35_G9</strain>
    </source>
</reference>
<feature type="active site" description="Proton donor" evidence="12">
    <location>
        <position position="98"/>
    </location>
</feature>